<dbReference type="InterPro" id="IPR009499">
    <property type="entry name" value="AllG-like"/>
</dbReference>
<name>A0A1H6D6Q4_9GAMM</name>
<organism evidence="1 2">
    <name type="scientific">Marinobacterium lutimaris</name>
    <dbReference type="NCBI Taxonomy" id="568106"/>
    <lineage>
        <taxon>Bacteria</taxon>
        <taxon>Pseudomonadati</taxon>
        <taxon>Pseudomonadota</taxon>
        <taxon>Gammaproteobacteria</taxon>
        <taxon>Oceanospirillales</taxon>
        <taxon>Oceanospirillaceae</taxon>
        <taxon>Marinobacterium</taxon>
    </lineage>
</organism>
<reference evidence="1 2" key="1">
    <citation type="submission" date="2016-10" db="EMBL/GenBank/DDBJ databases">
        <authorList>
            <person name="de Groot N.N."/>
        </authorList>
    </citation>
    <scope>NUCLEOTIDE SEQUENCE [LARGE SCALE GENOMIC DNA]</scope>
    <source>
        <strain evidence="1 2">DSM 22012</strain>
    </source>
</reference>
<dbReference type="RefSeq" id="WP_104004940.1">
    <property type="nucleotide sequence ID" value="NZ_FNVQ01000005.1"/>
</dbReference>
<dbReference type="InterPro" id="IPR024033">
    <property type="entry name" value="OXTCase_su_AllG_h-dom"/>
</dbReference>
<proteinExistence type="predicted"/>
<evidence type="ECO:0000313" key="1">
    <source>
        <dbReference type="EMBL" id="SEG80972.1"/>
    </source>
</evidence>
<dbReference type="Pfam" id="PF06545">
    <property type="entry name" value="AllG"/>
    <property type="match status" value="1"/>
</dbReference>
<protein>
    <recommendedName>
        <fullName evidence="3">DUF1116 domain-containing protein</fullName>
    </recommendedName>
</protein>
<dbReference type="AlphaFoldDB" id="A0A1H6D6Q4"/>
<keyword evidence="2" id="KW-1185">Reference proteome</keyword>
<dbReference type="Gene3D" id="1.10.10.660">
    <property type="entry name" value="conserved protein of unknown function from Enterococcus faecalis V583"/>
    <property type="match status" value="1"/>
</dbReference>
<dbReference type="EMBL" id="FNVQ01000005">
    <property type="protein sequence ID" value="SEG80972.1"/>
    <property type="molecule type" value="Genomic_DNA"/>
</dbReference>
<dbReference type="Gene3D" id="3.90.1710.10">
    <property type="entry name" value="Enterococcus faecalis V583 domain"/>
    <property type="match status" value="1"/>
</dbReference>
<dbReference type="Proteomes" id="UP000236745">
    <property type="component" value="Unassembled WGS sequence"/>
</dbReference>
<evidence type="ECO:0008006" key="3">
    <source>
        <dbReference type="Google" id="ProtNLM"/>
    </source>
</evidence>
<gene>
    <name evidence="1" type="ORF">SAMN05444390_105106</name>
</gene>
<accession>A0A1H6D6Q4</accession>
<sequence>MNTPARLVQLTHITEPSLLWDSVLPASQAVGLPTRVLLHAGPPFIDARRPSLPVLSSALACALYEGWAESEAQALQMIRSGEIRLEPSLDWGVAIPLAGVVSPRTALVGVLDPEQGRRYWSLLHSGPGAEIRFGSNNPELQARMAFRDTDMAPLFHAQVSAQPISLLPVAAEAISEGDDLHCETSAATQRLSLLFANAEAPGRAEGFLAQTPLFFLTLWMACSLHLSARIAAEADIPDLILAVAGNGESLGVRCAGAPHQWISCEGRPPAGEPGAVADETANALGDSGVIDALGLGAQLWPQSRVARNLAAELLGQVTDIEQFASAVFVLGKSIKSGFRLQAMIAAKASMSVSLARVDAAGEHGLLGKGLLNLPMERFAKG</sequence>
<dbReference type="OrthoDB" id="6193532at2"/>
<dbReference type="Gene3D" id="3.90.1700.10">
    <property type="entry name" value="v583 domain like"/>
    <property type="match status" value="1"/>
</dbReference>
<evidence type="ECO:0000313" key="2">
    <source>
        <dbReference type="Proteomes" id="UP000236745"/>
    </source>
</evidence>